<dbReference type="InterPro" id="IPR002717">
    <property type="entry name" value="HAT_MYST-type"/>
</dbReference>
<keyword evidence="5" id="KW-0227">DNA damage</keyword>
<feature type="region of interest" description="Disordered" evidence="19">
    <location>
        <begin position="208"/>
        <end position="235"/>
    </location>
</feature>
<evidence type="ECO:0000256" key="15">
    <source>
        <dbReference type="ARBA" id="ARBA00047752"/>
    </source>
</evidence>
<dbReference type="InterPro" id="IPR036388">
    <property type="entry name" value="WH-like_DNA-bd_sf"/>
</dbReference>
<dbReference type="GO" id="GO:0006357">
    <property type="term" value="P:regulation of transcription by RNA polymerase II"/>
    <property type="evidence" value="ECO:0007669"/>
    <property type="project" value="TreeGrafter"/>
</dbReference>
<evidence type="ECO:0000256" key="17">
    <source>
        <dbReference type="ARBA" id="ARBA00048940"/>
    </source>
</evidence>
<dbReference type="Pfam" id="PF11717">
    <property type="entry name" value="Tudor-knot"/>
    <property type="match status" value="1"/>
</dbReference>
<dbReference type="Gene3D" id="1.10.10.10">
    <property type="entry name" value="Winged helix-like DNA-binding domain superfamily/Winged helix DNA-binding domain"/>
    <property type="match status" value="1"/>
</dbReference>
<dbReference type="FunFam" id="3.30.60.60:FF:000001">
    <property type="entry name" value="Histone acetyltransferase"/>
    <property type="match status" value="1"/>
</dbReference>
<dbReference type="Gene3D" id="3.40.630.30">
    <property type="match status" value="1"/>
</dbReference>
<evidence type="ECO:0000256" key="8">
    <source>
        <dbReference type="ARBA" id="ARBA00023015"/>
    </source>
</evidence>
<organism evidence="21 22">
    <name type="scientific">Paraglomus brasilianum</name>
    <dbReference type="NCBI Taxonomy" id="144538"/>
    <lineage>
        <taxon>Eukaryota</taxon>
        <taxon>Fungi</taxon>
        <taxon>Fungi incertae sedis</taxon>
        <taxon>Mucoromycota</taxon>
        <taxon>Glomeromycotina</taxon>
        <taxon>Glomeromycetes</taxon>
        <taxon>Paraglomerales</taxon>
        <taxon>Paraglomeraceae</taxon>
        <taxon>Paraglomus</taxon>
    </lineage>
</organism>
<evidence type="ECO:0000256" key="4">
    <source>
        <dbReference type="ARBA" id="ARBA00022679"/>
    </source>
</evidence>
<dbReference type="GO" id="GO:0003712">
    <property type="term" value="F:transcription coregulator activity"/>
    <property type="evidence" value="ECO:0007669"/>
    <property type="project" value="TreeGrafter"/>
</dbReference>
<dbReference type="OrthoDB" id="787137at2759"/>
<dbReference type="GO" id="GO:0003682">
    <property type="term" value="F:chromatin binding"/>
    <property type="evidence" value="ECO:0007669"/>
    <property type="project" value="TreeGrafter"/>
</dbReference>
<evidence type="ECO:0000256" key="3">
    <source>
        <dbReference type="ARBA" id="ARBA00013184"/>
    </source>
</evidence>
<evidence type="ECO:0000256" key="11">
    <source>
        <dbReference type="ARBA" id="ARBA00023204"/>
    </source>
</evidence>
<dbReference type="GO" id="GO:0000785">
    <property type="term" value="C:chromatin"/>
    <property type="evidence" value="ECO:0007669"/>
    <property type="project" value="TreeGrafter"/>
</dbReference>
<gene>
    <name evidence="21" type="ORF">PBRASI_LOCUS9064</name>
</gene>
<keyword evidence="9" id="KW-0010">Activator</keyword>
<dbReference type="AlphaFoldDB" id="A0A9N9D9L5"/>
<protein>
    <recommendedName>
        <fullName evidence="3">histone acetyltransferase</fullName>
        <ecNumber evidence="3">2.3.1.48</ecNumber>
    </recommendedName>
</protein>
<dbReference type="Proteomes" id="UP000789739">
    <property type="component" value="Unassembled WGS sequence"/>
</dbReference>
<reference evidence="21" key="1">
    <citation type="submission" date="2021-06" db="EMBL/GenBank/DDBJ databases">
        <authorList>
            <person name="Kallberg Y."/>
            <person name="Tangrot J."/>
            <person name="Rosling A."/>
        </authorList>
    </citation>
    <scope>NUCLEOTIDE SEQUENCE</scope>
    <source>
        <strain evidence="21">BR232B</strain>
    </source>
</reference>
<evidence type="ECO:0000259" key="20">
    <source>
        <dbReference type="PROSITE" id="PS51726"/>
    </source>
</evidence>
<evidence type="ECO:0000256" key="14">
    <source>
        <dbReference type="ARBA" id="ARBA00047557"/>
    </source>
</evidence>
<evidence type="ECO:0000256" key="19">
    <source>
        <dbReference type="SAM" id="MobiDB-lite"/>
    </source>
</evidence>
<feature type="domain" description="MYST-type HAT" evidence="20">
    <location>
        <begin position="261"/>
        <end position="538"/>
    </location>
</feature>
<dbReference type="Gene3D" id="2.30.30.140">
    <property type="match status" value="1"/>
</dbReference>
<evidence type="ECO:0000256" key="16">
    <source>
        <dbReference type="ARBA" id="ARBA00047787"/>
    </source>
</evidence>
<dbReference type="InterPro" id="IPR050603">
    <property type="entry name" value="MYST_HAT"/>
</dbReference>
<comment type="similarity">
    <text evidence="2">Belongs to the MYST (SAS/MOZ) family.</text>
</comment>
<comment type="catalytic activity">
    <reaction evidence="17">
        <text>L-lysyl-[histone] + acetyl-CoA = N(6)-acetyl-L-lysyl-[histone] + CoA + H(+)</text>
        <dbReference type="Rhea" id="RHEA:21992"/>
        <dbReference type="Rhea" id="RHEA-COMP:9845"/>
        <dbReference type="Rhea" id="RHEA-COMP:11338"/>
        <dbReference type="ChEBI" id="CHEBI:15378"/>
        <dbReference type="ChEBI" id="CHEBI:29969"/>
        <dbReference type="ChEBI" id="CHEBI:57287"/>
        <dbReference type="ChEBI" id="CHEBI:57288"/>
        <dbReference type="ChEBI" id="CHEBI:61930"/>
        <dbReference type="EC" id="2.3.1.48"/>
    </reaction>
    <physiologicalReaction direction="left-to-right" evidence="17">
        <dbReference type="Rhea" id="RHEA:21993"/>
    </physiologicalReaction>
</comment>
<evidence type="ECO:0000313" key="21">
    <source>
        <dbReference type="EMBL" id="CAG8627531.1"/>
    </source>
</evidence>
<comment type="subcellular location">
    <subcellularLocation>
        <location evidence="1">Nucleus</location>
    </subcellularLocation>
</comment>
<dbReference type="CDD" id="cd04301">
    <property type="entry name" value="NAT_SF"/>
    <property type="match status" value="1"/>
</dbReference>
<dbReference type="EC" id="2.3.1.48" evidence="3"/>
<evidence type="ECO:0000256" key="7">
    <source>
        <dbReference type="ARBA" id="ARBA00022990"/>
    </source>
</evidence>
<dbReference type="InterPro" id="IPR016181">
    <property type="entry name" value="Acyl_CoA_acyltransferase"/>
</dbReference>
<feature type="active site" description="Proton donor/acceptor" evidence="18">
    <location>
        <position position="439"/>
    </location>
</feature>
<comment type="catalytic activity">
    <reaction evidence="16">
        <text>L-lysyl-[protein] + acetyl-CoA = N(6)-acetyl-L-lysyl-[protein] + CoA + H(+)</text>
        <dbReference type="Rhea" id="RHEA:45948"/>
        <dbReference type="Rhea" id="RHEA-COMP:9752"/>
        <dbReference type="Rhea" id="RHEA-COMP:10731"/>
        <dbReference type="ChEBI" id="CHEBI:15378"/>
        <dbReference type="ChEBI" id="CHEBI:29969"/>
        <dbReference type="ChEBI" id="CHEBI:57287"/>
        <dbReference type="ChEBI" id="CHEBI:57288"/>
        <dbReference type="ChEBI" id="CHEBI:61930"/>
    </reaction>
    <physiologicalReaction direction="left-to-right" evidence="16">
        <dbReference type="Rhea" id="RHEA:45949"/>
    </physiologicalReaction>
</comment>
<proteinExistence type="inferred from homology"/>
<evidence type="ECO:0000256" key="1">
    <source>
        <dbReference type="ARBA" id="ARBA00004123"/>
    </source>
</evidence>
<dbReference type="GO" id="GO:0004402">
    <property type="term" value="F:histone acetyltransferase activity"/>
    <property type="evidence" value="ECO:0007669"/>
    <property type="project" value="InterPro"/>
</dbReference>
<dbReference type="InterPro" id="IPR000953">
    <property type="entry name" value="Chromo/chromo_shadow_dom"/>
</dbReference>
<keyword evidence="4" id="KW-0808">Transferase</keyword>
<dbReference type="GO" id="GO:0006281">
    <property type="term" value="P:DNA repair"/>
    <property type="evidence" value="ECO:0007669"/>
    <property type="project" value="UniProtKB-KW"/>
</dbReference>
<dbReference type="Pfam" id="PF01853">
    <property type="entry name" value="MOZ_SAS"/>
    <property type="match status" value="1"/>
</dbReference>
<dbReference type="PANTHER" id="PTHR10615">
    <property type="entry name" value="HISTONE ACETYLTRANSFERASE"/>
    <property type="match status" value="1"/>
</dbReference>
<evidence type="ECO:0000256" key="5">
    <source>
        <dbReference type="ARBA" id="ARBA00022763"/>
    </source>
</evidence>
<dbReference type="InterPro" id="IPR040706">
    <property type="entry name" value="Zf-MYST"/>
</dbReference>
<dbReference type="EMBL" id="CAJVPI010001815">
    <property type="protein sequence ID" value="CAG8627531.1"/>
    <property type="molecule type" value="Genomic_DNA"/>
</dbReference>
<name>A0A9N9D9L5_9GLOM</name>
<dbReference type="GO" id="GO:0005634">
    <property type="term" value="C:nucleus"/>
    <property type="evidence" value="ECO:0007669"/>
    <property type="project" value="UniProtKB-SubCell"/>
</dbReference>
<keyword evidence="7" id="KW-0007">Acetylation</keyword>
<dbReference type="SUPFAM" id="SSF54160">
    <property type="entry name" value="Chromo domain-like"/>
    <property type="match status" value="1"/>
</dbReference>
<evidence type="ECO:0000313" key="22">
    <source>
        <dbReference type="Proteomes" id="UP000789739"/>
    </source>
</evidence>
<evidence type="ECO:0000256" key="10">
    <source>
        <dbReference type="ARBA" id="ARBA00023163"/>
    </source>
</evidence>
<accession>A0A9N9D9L5</accession>
<comment type="catalytic activity">
    <reaction evidence="14">
        <text>2-hydroxyisobutanoyl-CoA + L-lysyl-[protein] = N(6)-(2-hydroxyisobutanoyl)-L-lysyl-[protein] + CoA + H(+)</text>
        <dbReference type="Rhea" id="RHEA:24180"/>
        <dbReference type="Rhea" id="RHEA-COMP:9752"/>
        <dbReference type="Rhea" id="RHEA-COMP:15921"/>
        <dbReference type="ChEBI" id="CHEBI:15378"/>
        <dbReference type="ChEBI" id="CHEBI:29969"/>
        <dbReference type="ChEBI" id="CHEBI:57287"/>
        <dbReference type="ChEBI" id="CHEBI:131780"/>
        <dbReference type="ChEBI" id="CHEBI:144968"/>
    </reaction>
    <physiologicalReaction direction="left-to-right" evidence="14">
        <dbReference type="Rhea" id="RHEA:24181"/>
    </physiologicalReaction>
</comment>
<keyword evidence="10" id="KW-0804">Transcription</keyword>
<dbReference type="FunFam" id="1.10.10.10:FF:000022">
    <property type="entry name" value="Histone acetyltransferase"/>
    <property type="match status" value="1"/>
</dbReference>
<keyword evidence="6" id="KW-0156">Chromatin regulator</keyword>
<dbReference type="SMART" id="SM00298">
    <property type="entry name" value="CHROMO"/>
    <property type="match status" value="1"/>
</dbReference>
<comment type="function">
    <text evidence="13">Catalytic component of the NuA4 histone acetyltransferase (HAT) complex which is involved in epigenetic transcriptional activation of selected genes principally by acetylation of nucleosomal histones H4, H3, H2B, H2A and H2A variant H2A.Z. Acetylates histone H4 to form H4K5ac, H4K8ac, H4K12ac and H4K16ac, histone H3 to form H3K14ac, and histone H2A to form H2AK4ac and H2AK7ac. The NuA4 complex is involved in the DNA damage response and is required for chromosome segregation. The NuA4 complex plays a direct role in repair of DNA double-strand breaks (DSBs) through homologous recombination. Recruitment to promoters depends on H3K4me. Also acetylates non-histone proteins. In addition to protein acetyltransferase, can use different acyl-CoA substrates, such as 2-hydroxyisobutanoyl-CoA (2-hydroxyisobutyryl-CoA) or (2E)-butenoyl-CoA (crotonyl-CoA), and is able to mediate protein 2-hydroxyisobutyrylation and crotonylation, respectively.</text>
</comment>
<evidence type="ECO:0000256" key="6">
    <source>
        <dbReference type="ARBA" id="ARBA00022853"/>
    </source>
</evidence>
<feature type="compositionally biased region" description="Polar residues" evidence="19">
    <location>
        <begin position="210"/>
        <end position="235"/>
    </location>
</feature>
<keyword evidence="11" id="KW-0234">DNA repair</keyword>
<sequence length="549" mass="61989">MVNTEKTPPSVCASPHADSPHTLVACETPIPNSPTENFDPCDMTPETTLVSVDASGNEQTDHMEVDYSTDARNSTLICTEPYTPMALPATPQTAPIISGDTTPTPSSPVLNMSLPSTPLSAAPSAGSSEIVVGSIVYVDVHKSMSDKRVYRQAEVLSIRTNAKTGLEEYYVHFINFNKRLDEWIDPGRIDLARMSDNSSPRRKARLVLKGSSQDYDSPSPFSSPMTVNSVQSTPTTTFSKEKEIEKLRTSGSMTKCHSEIARVKNLERIHIGKHDVDTWYFSPFPPEFANASIVYICEFCLYHFMSERQFRRHLTKCEVIHPPGNEIYRDTNPNVSFFEIDGARQKTYCRNLCLLSKLFLDHKTLYYDTDPFLFYIMCLRDAKGCHIIGYFSKEKDSTEGYNLACILTLPQYQRRGYGKLLISFSYELSKREGKIGAPEKPLSDLGLLSYRAYWTETLVEVLLEANQSNDEVSIEELSIRTSISVQDITTTLHYIGAIKTLKGQPVIMIPSSVLEAYYRNKEKNRSSIRPELLAEWKPPKFTPSQLRYY</sequence>
<evidence type="ECO:0000256" key="12">
    <source>
        <dbReference type="ARBA" id="ARBA00023242"/>
    </source>
</evidence>
<comment type="catalytic activity">
    <reaction evidence="15">
        <text>(2E)-butenoyl-CoA + L-lysyl-[protein] = N(6)-(2E)-butenoyl-L-lysyl-[protein] + CoA + H(+)</text>
        <dbReference type="Rhea" id="RHEA:53908"/>
        <dbReference type="Rhea" id="RHEA-COMP:9752"/>
        <dbReference type="Rhea" id="RHEA-COMP:13707"/>
        <dbReference type="ChEBI" id="CHEBI:15378"/>
        <dbReference type="ChEBI" id="CHEBI:29969"/>
        <dbReference type="ChEBI" id="CHEBI:57287"/>
        <dbReference type="ChEBI" id="CHEBI:57332"/>
        <dbReference type="ChEBI" id="CHEBI:137954"/>
    </reaction>
    <physiologicalReaction direction="left-to-right" evidence="15">
        <dbReference type="Rhea" id="RHEA:53909"/>
    </physiologicalReaction>
</comment>
<comment type="caution">
    <text evidence="21">The sequence shown here is derived from an EMBL/GenBank/DDBJ whole genome shotgun (WGS) entry which is preliminary data.</text>
</comment>
<dbReference type="Gene3D" id="3.30.60.60">
    <property type="entry name" value="N-acetyl transferase-like"/>
    <property type="match status" value="1"/>
</dbReference>
<dbReference type="Pfam" id="PF17772">
    <property type="entry name" value="zf-MYST"/>
    <property type="match status" value="1"/>
</dbReference>
<dbReference type="FunFam" id="3.40.630.30:FF:000002">
    <property type="entry name" value="Histone acetyltransferase"/>
    <property type="match status" value="1"/>
</dbReference>
<dbReference type="InterPro" id="IPR016197">
    <property type="entry name" value="Chromo-like_dom_sf"/>
</dbReference>
<evidence type="ECO:0000256" key="2">
    <source>
        <dbReference type="ARBA" id="ARBA00010107"/>
    </source>
</evidence>
<keyword evidence="12" id="KW-0539">Nucleus</keyword>
<dbReference type="PANTHER" id="PTHR10615:SF218">
    <property type="entry name" value="HISTONE ACETYLTRANSFERASE ESA1"/>
    <property type="match status" value="1"/>
</dbReference>
<evidence type="ECO:0000256" key="9">
    <source>
        <dbReference type="ARBA" id="ARBA00023159"/>
    </source>
</evidence>
<dbReference type="InterPro" id="IPR025995">
    <property type="entry name" value="Tudor-knot"/>
</dbReference>
<evidence type="ECO:0000256" key="18">
    <source>
        <dbReference type="PIRSR" id="PIRSR602717-51"/>
    </source>
</evidence>
<dbReference type="SUPFAM" id="SSF55729">
    <property type="entry name" value="Acyl-CoA N-acyltransferases (Nat)"/>
    <property type="match status" value="1"/>
</dbReference>
<dbReference type="PROSITE" id="PS51726">
    <property type="entry name" value="MYST_HAT"/>
    <property type="match status" value="1"/>
</dbReference>
<keyword evidence="8" id="KW-0805">Transcription regulation</keyword>
<keyword evidence="22" id="KW-1185">Reference proteome</keyword>
<evidence type="ECO:0000256" key="13">
    <source>
        <dbReference type="ARBA" id="ARBA00045805"/>
    </source>
</evidence>